<comment type="caution">
    <text evidence="1">The sequence shown here is derived from an EMBL/GenBank/DDBJ whole genome shotgun (WGS) entry which is preliminary data.</text>
</comment>
<name>A0A0F9NTJ9_9ZZZZ</name>
<reference evidence="1" key="1">
    <citation type="journal article" date="2015" name="Nature">
        <title>Complex archaea that bridge the gap between prokaryotes and eukaryotes.</title>
        <authorList>
            <person name="Spang A."/>
            <person name="Saw J.H."/>
            <person name="Jorgensen S.L."/>
            <person name="Zaremba-Niedzwiedzka K."/>
            <person name="Martijn J."/>
            <person name="Lind A.E."/>
            <person name="van Eijk R."/>
            <person name="Schleper C."/>
            <person name="Guy L."/>
            <person name="Ettema T.J."/>
        </authorList>
    </citation>
    <scope>NUCLEOTIDE SEQUENCE</scope>
</reference>
<gene>
    <name evidence="1" type="ORF">LCGC14_1221040</name>
</gene>
<accession>A0A0F9NTJ9</accession>
<proteinExistence type="predicted"/>
<organism evidence="1">
    <name type="scientific">marine sediment metagenome</name>
    <dbReference type="NCBI Taxonomy" id="412755"/>
    <lineage>
        <taxon>unclassified sequences</taxon>
        <taxon>metagenomes</taxon>
        <taxon>ecological metagenomes</taxon>
    </lineage>
</organism>
<protein>
    <submittedName>
        <fullName evidence="1">Uncharacterized protein</fullName>
    </submittedName>
</protein>
<dbReference type="EMBL" id="LAZR01006429">
    <property type="protein sequence ID" value="KKM92185.1"/>
    <property type="molecule type" value="Genomic_DNA"/>
</dbReference>
<evidence type="ECO:0000313" key="1">
    <source>
        <dbReference type="EMBL" id="KKM92185.1"/>
    </source>
</evidence>
<dbReference type="AlphaFoldDB" id="A0A0F9NTJ9"/>
<sequence length="43" mass="4958">MINFVSLYFPDAGKTQIGRLLIKAGFKVFLRSLRKQVKNNETD</sequence>